<dbReference type="Proteomes" id="UP000029964">
    <property type="component" value="Unassembled WGS sequence"/>
</dbReference>
<evidence type="ECO:0000313" key="1">
    <source>
        <dbReference type="EMBL" id="KFH44598.1"/>
    </source>
</evidence>
<accession>A0A086T5G6</accession>
<dbReference type="EMBL" id="JPKY01000045">
    <property type="protein sequence ID" value="KFH44598.1"/>
    <property type="molecule type" value="Genomic_DNA"/>
</dbReference>
<evidence type="ECO:0000313" key="2">
    <source>
        <dbReference type="Proteomes" id="UP000029964"/>
    </source>
</evidence>
<reference evidence="2" key="1">
    <citation type="journal article" date="2014" name="Genome Announc.">
        <title>Genome sequence and annotation of Acremonium chrysogenum, producer of the beta-lactam antibiotic cephalosporin C.</title>
        <authorList>
            <person name="Terfehr D."/>
            <person name="Dahlmann T.A."/>
            <person name="Specht T."/>
            <person name="Zadra I."/>
            <person name="Kuernsteiner H."/>
            <person name="Kueck U."/>
        </authorList>
    </citation>
    <scope>NUCLEOTIDE SEQUENCE [LARGE SCALE GENOMIC DNA]</scope>
    <source>
        <strain evidence="2">ATCC 11550 / CBS 779.69 / DSM 880 / IAM 14645 / JCM 23072 / IMI 49137</strain>
    </source>
</reference>
<keyword evidence="2" id="KW-1185">Reference proteome</keyword>
<organism evidence="1 2">
    <name type="scientific">Hapsidospora chrysogenum (strain ATCC 11550 / CBS 779.69 / DSM 880 / IAM 14645 / JCM 23072 / IMI 49137)</name>
    <name type="common">Acremonium chrysogenum</name>
    <dbReference type="NCBI Taxonomy" id="857340"/>
    <lineage>
        <taxon>Eukaryota</taxon>
        <taxon>Fungi</taxon>
        <taxon>Dikarya</taxon>
        <taxon>Ascomycota</taxon>
        <taxon>Pezizomycotina</taxon>
        <taxon>Sordariomycetes</taxon>
        <taxon>Hypocreomycetidae</taxon>
        <taxon>Hypocreales</taxon>
        <taxon>Bionectriaceae</taxon>
        <taxon>Hapsidospora</taxon>
    </lineage>
</organism>
<proteinExistence type="predicted"/>
<dbReference type="GO" id="GO:0008080">
    <property type="term" value="F:N-acetyltransferase activity"/>
    <property type="evidence" value="ECO:0007669"/>
    <property type="project" value="TreeGrafter"/>
</dbReference>
<dbReference type="Gene3D" id="3.30.559.10">
    <property type="entry name" value="Chloramphenicol acetyltransferase-like domain"/>
    <property type="match status" value="1"/>
</dbReference>
<dbReference type="STRING" id="857340.A0A086T5G6"/>
<dbReference type="AlphaFoldDB" id="A0A086T5G6"/>
<dbReference type="PANTHER" id="PTHR28037:SF1">
    <property type="entry name" value="ALCOHOL O-ACETYLTRANSFERASE 1-RELATED"/>
    <property type="match status" value="1"/>
</dbReference>
<dbReference type="Pfam" id="PF07247">
    <property type="entry name" value="AATase"/>
    <property type="match status" value="1"/>
</dbReference>
<dbReference type="InterPro" id="IPR023213">
    <property type="entry name" value="CAT-like_dom_sf"/>
</dbReference>
<dbReference type="InterPro" id="IPR052058">
    <property type="entry name" value="Alcohol_O-acetyltransferase"/>
</dbReference>
<protein>
    <submittedName>
        <fullName evidence="1">Uncharacterized protein</fullName>
    </submittedName>
</protein>
<gene>
    <name evidence="1" type="ORF">ACRE_046180</name>
</gene>
<dbReference type="PANTHER" id="PTHR28037">
    <property type="entry name" value="ALCOHOL O-ACETYLTRANSFERASE 1-RELATED"/>
    <property type="match status" value="1"/>
</dbReference>
<dbReference type="InterPro" id="IPR010828">
    <property type="entry name" value="Atf2/Sli1-like"/>
</dbReference>
<dbReference type="HOGENOM" id="CLU_024469_0_1_1"/>
<name>A0A086T5G6_HAPC1</name>
<dbReference type="OrthoDB" id="2150604at2759"/>
<sequence length="523" mass="57000">MVGVGNDDAGSNPSLTAIMSQPTALRRLGAMELFSSSRHHLGIYHCVAVTARYHLPLALAPAATDRDTENSLLTAVASVVHDQPALRVGILHEGNCKATTFSHVVRVDLRNHVEWRPSAATSRDEYEAELASTQAWLHDQRWPDIETRPPWRIIVLRPAHGLFPEPHLDITFAYHHSLMDGTAGKEFHEHLLTALRTTTTATTLNPVFELSFPEPPELPSSQENAICFKNSYTFLARTVWDMIRPASLLPKSSSKTPWTSKPITLSAPYKTRVRLIDLDASSLASLLRASRNHETTLTGTLHALILTSLARRLPPSEAGSFASSTPISLRPWLTDAPTKQPLRVLITAHTTAHPPAIVSDLRAAQPSDEAVWQNARRLKADITKRTSRLPADDVAGLLPLIPDLASFWRSKDGKPRDAAWEVSNLGVLRQGGSSSSSSSSDGEKGGDRAWRISRAVFTNGAMIAGPAIGFNAISVEGAGLTVTVTWQEGDVPEDLVEGVRSDVLAFAERWHSTGSFFPPSSPE</sequence>
<comment type="caution">
    <text evidence="1">The sequence shown here is derived from an EMBL/GenBank/DDBJ whole genome shotgun (WGS) entry which is preliminary data.</text>
</comment>
<dbReference type="SUPFAM" id="SSF52777">
    <property type="entry name" value="CoA-dependent acyltransferases"/>
    <property type="match status" value="1"/>
</dbReference>